<dbReference type="Proteomes" id="UP000003803">
    <property type="component" value="Unassembled WGS sequence"/>
</dbReference>
<proteinExistence type="predicted"/>
<dbReference type="HOGENOM" id="CLU_1197777_0_0_9"/>
<comment type="caution">
    <text evidence="1">The sequence shown here is derived from an EMBL/GenBank/DDBJ whole genome shotgun (WGS) entry which is preliminary data.</text>
</comment>
<gene>
    <name evidence="1" type="ORF">ANACOL_02330</name>
</gene>
<reference evidence="1" key="1">
    <citation type="submission" date="2007-11" db="EMBL/GenBank/DDBJ databases">
        <authorList>
            <person name="Fulton L."/>
            <person name="Clifton S."/>
            <person name="Fulton B."/>
            <person name="Xu J."/>
            <person name="Minx P."/>
            <person name="Pepin K.H."/>
            <person name="Johnson M."/>
            <person name="Thiruvilangam P."/>
            <person name="Bhonagiri V."/>
            <person name="Nash W.E."/>
            <person name="Mardis E.R."/>
            <person name="Wilson R.K."/>
        </authorList>
    </citation>
    <scope>NUCLEOTIDE SEQUENCE [LARGE SCALE GENOMIC DNA]</scope>
    <source>
        <strain evidence="1">DSM 17241</strain>
    </source>
</reference>
<organism evidence="1 2">
    <name type="scientific">Anaerotruncus colihominis DSM 17241</name>
    <dbReference type="NCBI Taxonomy" id="445972"/>
    <lineage>
        <taxon>Bacteria</taxon>
        <taxon>Bacillati</taxon>
        <taxon>Bacillota</taxon>
        <taxon>Clostridia</taxon>
        <taxon>Eubacteriales</taxon>
        <taxon>Oscillospiraceae</taxon>
        <taxon>Anaerotruncus</taxon>
    </lineage>
</organism>
<dbReference type="EMBL" id="ABGD02000018">
    <property type="protein sequence ID" value="EDS11146.1"/>
    <property type="molecule type" value="Genomic_DNA"/>
</dbReference>
<dbReference type="AlphaFoldDB" id="B0PC21"/>
<sequence length="231" mass="26337">MERFYSAGENFSRNTIGLWAEKPKAFLQPKENPAKKGPGRTQLRAAGAVWFALLQFDLARLRLRRRPLRQIKLQYTVVIGGFDRLRIYVGDIKAAGKRTIAALAADITVLVLARFGIVLCRNRQRFAIEINFDVLLIKAGQLCLEHIPVAFIKDIGAYFRKTSREIVKECFFKRIKKVRYISGLVFKRHQVKHKSKPLSKKLLLFPDLCGILSALSVDIDPIHCNHLPSVL</sequence>
<accession>B0PC21</accession>
<reference evidence="1" key="2">
    <citation type="submission" date="2013-09" db="EMBL/GenBank/DDBJ databases">
        <title>Draft genome sequence of Anaerotruncus colihominis(DSM 17241).</title>
        <authorList>
            <person name="Sudarsanam P."/>
            <person name="Ley R."/>
            <person name="Guruge J."/>
            <person name="Turnbaugh P.J."/>
            <person name="Mahowald M."/>
            <person name="Liep D."/>
            <person name="Gordon J."/>
        </authorList>
    </citation>
    <scope>NUCLEOTIDE SEQUENCE</scope>
    <source>
        <strain evidence="1">DSM 17241</strain>
    </source>
</reference>
<evidence type="ECO:0000313" key="2">
    <source>
        <dbReference type="Proteomes" id="UP000003803"/>
    </source>
</evidence>
<evidence type="ECO:0000313" key="1">
    <source>
        <dbReference type="EMBL" id="EDS11146.1"/>
    </source>
</evidence>
<keyword evidence="2" id="KW-1185">Reference proteome</keyword>
<protein>
    <submittedName>
        <fullName evidence="1">Uncharacterized protein</fullName>
    </submittedName>
</protein>
<name>B0PC21_9FIRM</name>